<keyword evidence="16" id="KW-1185">Reference proteome</keyword>
<dbReference type="AlphaFoldDB" id="A0A9Q0KHI5"/>
<gene>
    <name evidence="15" type="ORF">NE237_003857</name>
</gene>
<dbReference type="PANTHER" id="PTHR48063">
    <property type="entry name" value="LRR RECEPTOR-LIKE KINASE"/>
    <property type="match status" value="1"/>
</dbReference>
<dbReference type="SMART" id="SM00365">
    <property type="entry name" value="LRR_SD22"/>
    <property type="match status" value="2"/>
</dbReference>
<keyword evidence="4" id="KW-0433">Leucine-rich repeat</keyword>
<comment type="subcellular location">
    <subcellularLocation>
        <location evidence="1">Cell membrane</location>
        <topology evidence="1">Single-pass type I membrane protein</topology>
    </subcellularLocation>
</comment>
<evidence type="ECO:0000256" key="5">
    <source>
        <dbReference type="ARBA" id="ARBA00022692"/>
    </source>
</evidence>
<feature type="chain" id="PRO_5040220685" description="Leucine-rich repeat-containing N-terminal plant-type domain-containing protein" evidence="13">
    <location>
        <begin position="27"/>
        <end position="878"/>
    </location>
</feature>
<evidence type="ECO:0000256" key="6">
    <source>
        <dbReference type="ARBA" id="ARBA00022729"/>
    </source>
</evidence>
<accession>A0A9Q0KHI5</accession>
<dbReference type="GO" id="GO:0005886">
    <property type="term" value="C:plasma membrane"/>
    <property type="evidence" value="ECO:0007669"/>
    <property type="project" value="UniProtKB-SubCell"/>
</dbReference>
<dbReference type="InterPro" id="IPR046956">
    <property type="entry name" value="RLP23-like"/>
</dbReference>
<evidence type="ECO:0000256" key="4">
    <source>
        <dbReference type="ARBA" id="ARBA00022614"/>
    </source>
</evidence>
<feature type="transmembrane region" description="Helical" evidence="12">
    <location>
        <begin position="822"/>
        <end position="844"/>
    </location>
</feature>
<evidence type="ECO:0000256" key="1">
    <source>
        <dbReference type="ARBA" id="ARBA00004251"/>
    </source>
</evidence>
<keyword evidence="7" id="KW-0677">Repeat</keyword>
<dbReference type="InterPro" id="IPR003591">
    <property type="entry name" value="Leu-rich_rpt_typical-subtyp"/>
</dbReference>
<dbReference type="EMBL" id="JAMYWD010000005">
    <property type="protein sequence ID" value="KAJ4970758.1"/>
    <property type="molecule type" value="Genomic_DNA"/>
</dbReference>
<dbReference type="InterPro" id="IPR013210">
    <property type="entry name" value="LRR_N_plant-typ"/>
</dbReference>
<keyword evidence="9 12" id="KW-0472">Membrane</keyword>
<evidence type="ECO:0000256" key="12">
    <source>
        <dbReference type="SAM" id="Phobius"/>
    </source>
</evidence>
<keyword evidence="10" id="KW-0675">Receptor</keyword>
<sequence>MGRFFAIGLVLVILCLLSIEKFACYGETHCLESDRKALIDFKNGLHDPEDCLFSWKGNDCCQWVGFWNLSGIVDCALLRLKSLRHLDLSLNTFEGNPIPECLGSLQALKYLNLSKAGFTGPIPPNLGNLSSLQYLDVSSDFSPLKADSLQWMAGLSSLRYLVMNGVDLSMVGSDWVPILNGLPFLTELHLSLCGLTNLIPSLQFVNFTSLAIMDLSLNGFNSKFPDWIVNISSLVSLDMSSSSLRGRIPIGISELPNLQHLNLAMNGNLTASCRQLLSGSWRSIEVLDLSMNSVHGILPSSIGNMTSLVDFDLFSNNVTGGIPSLIGFLCKLKSLNMESNVLTGGLPEFLEGTENCFSRSPFPSLMYLRLGPIPASLGRLSSLMDMGLGGNELNGSFPNSIGELSELVSLDVSFNQLTGIVSETHFSNLSNLKFLFMSSNSLILNISSVWVPPFQVHNLQMGSYQLGPSFPDWLETQKEINFLDISNASISGPIPDWFWDLSSNLSLLNVSFNQLQGQLPNPLPVASFADIDFNSNLLKGPISLPLVEIELLDLSANQFSGPIPLSIGDVQPYSVFLSLSGNIPPWIGESLIALRVLRLRSNGFSGRLPPQLSNISSLQVLDLANNKLVGDIPASLGDLQAMMQVQKVNKYLLYGKYRGLYYEENVAISIKGKAREFTKTLSLVTCIDLSGNNFLGEFPEAITNLLGFVVLNLSRNHISGHIPEEIANLHELESLDVSNNQLSGSIPYSMTSMTSLAYLNLSNNNFSGIIPDLGQMTTFDGSSYSGNPGLCGLPLLTSCLSGALDTRGTVEDDSENLLKDKWFYSSVGWGFATGILVPLGILAIRKPWSDAYFGFVDNLINRQMGVSRATSYRNRRRR</sequence>
<dbReference type="FunFam" id="3.80.10.10:FF:001347">
    <property type="entry name" value="LRR receptor-like serine/threonine-protein kinase GSO2"/>
    <property type="match status" value="1"/>
</dbReference>
<evidence type="ECO:0000256" key="2">
    <source>
        <dbReference type="ARBA" id="ARBA00009592"/>
    </source>
</evidence>
<name>A0A9Q0KHI5_9MAGN</name>
<feature type="domain" description="Leucine-rich repeat-containing N-terminal plant-type" evidence="14">
    <location>
        <begin position="32"/>
        <end position="65"/>
    </location>
</feature>
<comment type="similarity">
    <text evidence="2">Belongs to the RLP family.</text>
</comment>
<dbReference type="InterPro" id="IPR032675">
    <property type="entry name" value="LRR_dom_sf"/>
</dbReference>
<dbReference type="PANTHER" id="PTHR48063:SF16">
    <property type="entry name" value="LRR RECEPTOR-LIKE SERINE_THREONINE-PROTEIN KINASE GSO1"/>
    <property type="match status" value="1"/>
</dbReference>
<evidence type="ECO:0000256" key="13">
    <source>
        <dbReference type="SAM" id="SignalP"/>
    </source>
</evidence>
<keyword evidence="5 12" id="KW-0812">Transmembrane</keyword>
<dbReference type="Gene3D" id="3.80.10.10">
    <property type="entry name" value="Ribonuclease Inhibitor"/>
    <property type="match status" value="5"/>
</dbReference>
<evidence type="ECO:0000313" key="15">
    <source>
        <dbReference type="EMBL" id="KAJ4970758.1"/>
    </source>
</evidence>
<keyword evidence="3" id="KW-1003">Cell membrane</keyword>
<dbReference type="SUPFAM" id="SSF52058">
    <property type="entry name" value="L domain-like"/>
    <property type="match status" value="3"/>
</dbReference>
<comment type="caution">
    <text evidence="15">The sequence shown here is derived from an EMBL/GenBank/DDBJ whole genome shotgun (WGS) entry which is preliminary data.</text>
</comment>
<dbReference type="SMART" id="SM00369">
    <property type="entry name" value="LRR_TYP"/>
    <property type="match status" value="8"/>
</dbReference>
<evidence type="ECO:0000256" key="9">
    <source>
        <dbReference type="ARBA" id="ARBA00023136"/>
    </source>
</evidence>
<protein>
    <recommendedName>
        <fullName evidence="14">Leucine-rich repeat-containing N-terminal plant-type domain-containing protein</fullName>
    </recommendedName>
</protein>
<dbReference type="FunFam" id="3.80.10.10:FF:000095">
    <property type="entry name" value="LRR receptor-like serine/threonine-protein kinase GSO1"/>
    <property type="match status" value="1"/>
</dbReference>
<dbReference type="InterPro" id="IPR001611">
    <property type="entry name" value="Leu-rich_rpt"/>
</dbReference>
<keyword evidence="11" id="KW-0325">Glycoprotein</keyword>
<dbReference type="Proteomes" id="UP001141806">
    <property type="component" value="Unassembled WGS sequence"/>
</dbReference>
<dbReference type="OrthoDB" id="1600340at2759"/>
<evidence type="ECO:0000256" key="10">
    <source>
        <dbReference type="ARBA" id="ARBA00023170"/>
    </source>
</evidence>
<evidence type="ECO:0000256" key="7">
    <source>
        <dbReference type="ARBA" id="ARBA00022737"/>
    </source>
</evidence>
<feature type="signal peptide" evidence="13">
    <location>
        <begin position="1"/>
        <end position="26"/>
    </location>
</feature>
<evidence type="ECO:0000256" key="3">
    <source>
        <dbReference type="ARBA" id="ARBA00022475"/>
    </source>
</evidence>
<dbReference type="Pfam" id="PF13855">
    <property type="entry name" value="LRR_8"/>
    <property type="match status" value="1"/>
</dbReference>
<keyword evidence="6 13" id="KW-0732">Signal</keyword>
<dbReference type="Pfam" id="PF00560">
    <property type="entry name" value="LRR_1"/>
    <property type="match status" value="5"/>
</dbReference>
<evidence type="ECO:0000256" key="11">
    <source>
        <dbReference type="ARBA" id="ARBA00023180"/>
    </source>
</evidence>
<reference evidence="15" key="1">
    <citation type="journal article" date="2023" name="Plant J.">
        <title>The genome of the king protea, Protea cynaroides.</title>
        <authorList>
            <person name="Chang J."/>
            <person name="Duong T.A."/>
            <person name="Schoeman C."/>
            <person name="Ma X."/>
            <person name="Roodt D."/>
            <person name="Barker N."/>
            <person name="Li Z."/>
            <person name="Van de Peer Y."/>
            <person name="Mizrachi E."/>
        </authorList>
    </citation>
    <scope>NUCLEOTIDE SEQUENCE</scope>
    <source>
        <tissue evidence="15">Young leaves</tissue>
    </source>
</reference>
<organism evidence="15 16">
    <name type="scientific">Protea cynaroides</name>
    <dbReference type="NCBI Taxonomy" id="273540"/>
    <lineage>
        <taxon>Eukaryota</taxon>
        <taxon>Viridiplantae</taxon>
        <taxon>Streptophyta</taxon>
        <taxon>Embryophyta</taxon>
        <taxon>Tracheophyta</taxon>
        <taxon>Spermatophyta</taxon>
        <taxon>Magnoliopsida</taxon>
        <taxon>Proteales</taxon>
        <taxon>Proteaceae</taxon>
        <taxon>Protea</taxon>
    </lineage>
</organism>
<evidence type="ECO:0000259" key="14">
    <source>
        <dbReference type="Pfam" id="PF08263"/>
    </source>
</evidence>
<evidence type="ECO:0000256" key="8">
    <source>
        <dbReference type="ARBA" id="ARBA00022989"/>
    </source>
</evidence>
<evidence type="ECO:0000313" key="16">
    <source>
        <dbReference type="Proteomes" id="UP001141806"/>
    </source>
</evidence>
<dbReference type="Pfam" id="PF08263">
    <property type="entry name" value="LRRNT_2"/>
    <property type="match status" value="1"/>
</dbReference>
<proteinExistence type="inferred from homology"/>
<dbReference type="PRINTS" id="PR00019">
    <property type="entry name" value="LEURICHRPT"/>
</dbReference>
<keyword evidence="8 12" id="KW-1133">Transmembrane helix</keyword>